<dbReference type="AlphaFoldDB" id="A0AAW2BYT7"/>
<accession>A0AAW2BYT7</accession>
<sequence length="116" mass="13134">MLKGVSTVDKLDTVIGINWICTVLKNVHSFSEELNLSIKLRFHCWLSFYTCIGARWMVRNEPGNSSGVREFMGHPICALNLADIGYESREEKIKPRVLNTLLSDGSLTFSPVWCEV</sequence>
<dbReference type="EMBL" id="JAZDWU010000009">
    <property type="protein sequence ID" value="KAK9990487.1"/>
    <property type="molecule type" value="Genomic_DNA"/>
</dbReference>
<protein>
    <submittedName>
        <fullName evidence="1">Uncharacterized protein</fullName>
    </submittedName>
</protein>
<name>A0AAW2BYT7_9ROSI</name>
<evidence type="ECO:0000313" key="1">
    <source>
        <dbReference type="EMBL" id="KAK9990487.1"/>
    </source>
</evidence>
<organism evidence="1 2">
    <name type="scientific">Lithocarpus litseifolius</name>
    <dbReference type="NCBI Taxonomy" id="425828"/>
    <lineage>
        <taxon>Eukaryota</taxon>
        <taxon>Viridiplantae</taxon>
        <taxon>Streptophyta</taxon>
        <taxon>Embryophyta</taxon>
        <taxon>Tracheophyta</taxon>
        <taxon>Spermatophyta</taxon>
        <taxon>Magnoliopsida</taxon>
        <taxon>eudicotyledons</taxon>
        <taxon>Gunneridae</taxon>
        <taxon>Pentapetalae</taxon>
        <taxon>rosids</taxon>
        <taxon>fabids</taxon>
        <taxon>Fagales</taxon>
        <taxon>Fagaceae</taxon>
        <taxon>Lithocarpus</taxon>
    </lineage>
</organism>
<reference evidence="1 2" key="1">
    <citation type="submission" date="2024-01" db="EMBL/GenBank/DDBJ databases">
        <title>A telomere-to-telomere, gap-free genome of sweet tea (Lithocarpus litseifolius).</title>
        <authorList>
            <person name="Zhou J."/>
        </authorList>
    </citation>
    <scope>NUCLEOTIDE SEQUENCE [LARGE SCALE GENOMIC DNA]</scope>
    <source>
        <strain evidence="1">Zhou-2022a</strain>
        <tissue evidence="1">Leaf</tissue>
    </source>
</reference>
<comment type="caution">
    <text evidence="1">The sequence shown here is derived from an EMBL/GenBank/DDBJ whole genome shotgun (WGS) entry which is preliminary data.</text>
</comment>
<dbReference type="Proteomes" id="UP001459277">
    <property type="component" value="Unassembled WGS sequence"/>
</dbReference>
<proteinExistence type="predicted"/>
<evidence type="ECO:0000313" key="2">
    <source>
        <dbReference type="Proteomes" id="UP001459277"/>
    </source>
</evidence>
<gene>
    <name evidence="1" type="ORF">SO802_025472</name>
</gene>
<keyword evidence="2" id="KW-1185">Reference proteome</keyword>